<feature type="region of interest" description="Disordered" evidence="1">
    <location>
        <begin position="203"/>
        <end position="222"/>
    </location>
</feature>
<name>A0AAV4GCN2_9GAST</name>
<feature type="compositionally biased region" description="Basic and acidic residues" evidence="1">
    <location>
        <begin position="56"/>
        <end position="68"/>
    </location>
</feature>
<keyword evidence="3" id="KW-1185">Reference proteome</keyword>
<organism evidence="2 3">
    <name type="scientific">Elysia marginata</name>
    <dbReference type="NCBI Taxonomy" id="1093978"/>
    <lineage>
        <taxon>Eukaryota</taxon>
        <taxon>Metazoa</taxon>
        <taxon>Spiralia</taxon>
        <taxon>Lophotrochozoa</taxon>
        <taxon>Mollusca</taxon>
        <taxon>Gastropoda</taxon>
        <taxon>Heterobranchia</taxon>
        <taxon>Euthyneura</taxon>
        <taxon>Panpulmonata</taxon>
        <taxon>Sacoglossa</taxon>
        <taxon>Placobranchoidea</taxon>
        <taxon>Plakobranchidae</taxon>
        <taxon>Elysia</taxon>
    </lineage>
</organism>
<evidence type="ECO:0000313" key="2">
    <source>
        <dbReference type="EMBL" id="GFR82964.1"/>
    </source>
</evidence>
<dbReference type="AlphaFoldDB" id="A0AAV4GCN2"/>
<protein>
    <recommendedName>
        <fullName evidence="4">WH2 domain-containing protein</fullName>
    </recommendedName>
</protein>
<comment type="caution">
    <text evidence="2">The sequence shown here is derived from an EMBL/GenBank/DDBJ whole genome shotgun (WGS) entry which is preliminary data.</text>
</comment>
<feature type="region of interest" description="Disordered" evidence="1">
    <location>
        <begin position="1"/>
        <end position="93"/>
    </location>
</feature>
<dbReference type="Proteomes" id="UP000762676">
    <property type="component" value="Unassembled WGS sequence"/>
</dbReference>
<accession>A0AAV4GCN2</accession>
<evidence type="ECO:0008006" key="4">
    <source>
        <dbReference type="Google" id="ProtNLM"/>
    </source>
</evidence>
<proteinExistence type="predicted"/>
<gene>
    <name evidence="2" type="ORF">ElyMa_004111800</name>
</gene>
<dbReference type="EMBL" id="BMAT01008356">
    <property type="protein sequence ID" value="GFR82964.1"/>
    <property type="molecule type" value="Genomic_DNA"/>
</dbReference>
<feature type="compositionally biased region" description="Basic and acidic residues" evidence="1">
    <location>
        <begin position="19"/>
        <end position="42"/>
    </location>
</feature>
<reference evidence="2 3" key="1">
    <citation type="journal article" date="2021" name="Elife">
        <title>Chloroplast acquisition without the gene transfer in kleptoplastic sea slugs, Plakobranchus ocellatus.</title>
        <authorList>
            <person name="Maeda T."/>
            <person name="Takahashi S."/>
            <person name="Yoshida T."/>
            <person name="Shimamura S."/>
            <person name="Takaki Y."/>
            <person name="Nagai Y."/>
            <person name="Toyoda A."/>
            <person name="Suzuki Y."/>
            <person name="Arimoto A."/>
            <person name="Ishii H."/>
            <person name="Satoh N."/>
            <person name="Nishiyama T."/>
            <person name="Hasebe M."/>
            <person name="Maruyama T."/>
            <person name="Minagawa J."/>
            <person name="Obokata J."/>
            <person name="Shigenobu S."/>
        </authorList>
    </citation>
    <scope>NUCLEOTIDE SEQUENCE [LARGE SCALE GENOMIC DNA]</scope>
</reference>
<evidence type="ECO:0000313" key="3">
    <source>
        <dbReference type="Proteomes" id="UP000762676"/>
    </source>
</evidence>
<sequence>MNDFSSPCADEPLAGNPRVHREGREYYERNNRGNDWFGHDEGPGQGSAPQQVPPEARLRSEAARENALKNRGSMADSMTGYANPPEKRTIHPRGVKPEAAEIAAGNAGGGMKNLIENYGNLGMSDRPAPKVKGSDAEEYLERQHGSTKVLLNHYSTDPIPATELPKQPRLGVGADEIAEKHKGEKMGPLMRLEGKKTPREPKISRLHQTSNGGGWDELRPQSRMRPEGEDIAHKNSIDSMGDILAQDNTAEAMKSLTRRKLLSLIKTGGHDSGVYSEHNEKFGGRSTPQARVRLDGIRNMERARNQDEMSAIMHGSPVQNQPPRPSSGRRVLPHMQRSELCKIVQPISYRWPAHQTSEVRFYYRKNSHIRGPPFDVPAIDMCCV</sequence>
<evidence type="ECO:0000256" key="1">
    <source>
        <dbReference type="SAM" id="MobiDB-lite"/>
    </source>
</evidence>
<feature type="non-terminal residue" evidence="2">
    <location>
        <position position="384"/>
    </location>
</feature>